<keyword evidence="2" id="KW-0472">Membrane</keyword>
<evidence type="ECO:0000256" key="1">
    <source>
        <dbReference type="ARBA" id="ARBA00007613"/>
    </source>
</evidence>
<proteinExistence type="inferred from homology"/>
<feature type="chain" id="PRO_5044953210" evidence="2">
    <location>
        <begin position="21"/>
        <end position="485"/>
    </location>
</feature>
<dbReference type="Pfam" id="PF02321">
    <property type="entry name" value="OEP"/>
    <property type="match status" value="2"/>
</dbReference>
<keyword evidence="4" id="KW-1185">Reference proteome</keyword>
<name>A0ABZ0HRK9_9HYPH</name>
<keyword evidence="2" id="KW-0449">Lipoprotein</keyword>
<gene>
    <name evidence="3" type="ORF">RZS28_15640</name>
</gene>
<dbReference type="Gene3D" id="2.20.200.10">
    <property type="entry name" value="Outer membrane efflux proteins (OEP)"/>
    <property type="match status" value="1"/>
</dbReference>
<comment type="subcellular location">
    <subcellularLocation>
        <location evidence="2">Cell membrane</location>
        <topology evidence="2">Lipid-anchor</topology>
    </subcellularLocation>
</comment>
<organism evidence="3 4">
    <name type="scientific">Methylocapsa polymorpha</name>
    <dbReference type="NCBI Taxonomy" id="3080828"/>
    <lineage>
        <taxon>Bacteria</taxon>
        <taxon>Pseudomonadati</taxon>
        <taxon>Pseudomonadota</taxon>
        <taxon>Alphaproteobacteria</taxon>
        <taxon>Hyphomicrobiales</taxon>
        <taxon>Beijerinckiaceae</taxon>
        <taxon>Methylocapsa</taxon>
    </lineage>
</organism>
<dbReference type="PANTHER" id="PTHR30203">
    <property type="entry name" value="OUTER MEMBRANE CATION EFFLUX PROTEIN"/>
    <property type="match status" value="1"/>
</dbReference>
<sequence>MKTRRPCSALALILSLAAASCTVGPNYDRPSAPEPAKYKEMKGWKPAAPADALDRGAWWAVFRDAKLDSLERQIEISNQTVIGAEAAYRQARAIVKEAQAGLFPTISANYTAIDTHQGKALSGAGHGTTIVTSDLFASGSWDLDVWGKIRRTVESDVAGAQVSAADLANATLSEQALLAIAYFNLRAADSLETLLYTTAAAYKRTLEITQHQYDAGVASKADVATALAQMLTTEASAINVGVSRAQFEHAIAVLIGKPPAELSIAKGALANNLPAIPVSLPSALLERRPDIAAAERLMQQQSALIGATIALFYPDISLSGTFGFTGPHALAVTLAHELWTAGVSAAQVVFDGGLRGAEVEAARATFDQSVANYRQTVLTAFQQVEDNLAALRILARSAKVQGQAVKAAQEEVDILLNQYRAGTISFTAVVVAQAMLLGDQETDLTIRQNRFLASASLIEALGGGWQAHLLPSSVDLEQQNPMPHL</sequence>
<protein>
    <submittedName>
        <fullName evidence="3">Efflux transporter outer membrane subunit</fullName>
    </submittedName>
</protein>
<keyword evidence="2" id="KW-0812">Transmembrane</keyword>
<accession>A0ABZ0HRK9</accession>
<evidence type="ECO:0000313" key="3">
    <source>
        <dbReference type="EMBL" id="WOJ89219.1"/>
    </source>
</evidence>
<dbReference type="NCBIfam" id="TIGR01845">
    <property type="entry name" value="outer_NodT"/>
    <property type="match status" value="1"/>
</dbReference>
<reference evidence="3 4" key="1">
    <citation type="submission" date="2023-10" db="EMBL/GenBank/DDBJ databases">
        <title>Novel methanotroph of the genus Methylocapsa from a subarctic wetland.</title>
        <authorList>
            <person name="Belova S.E."/>
            <person name="Oshkin I.Y."/>
            <person name="Miroshnikov K."/>
            <person name="Dedysh S.N."/>
        </authorList>
    </citation>
    <scope>NUCLEOTIDE SEQUENCE [LARGE SCALE GENOMIC DNA]</scope>
    <source>
        <strain evidence="3 4">RX1</strain>
    </source>
</reference>
<keyword evidence="2" id="KW-1134">Transmembrane beta strand</keyword>
<comment type="similarity">
    <text evidence="1 2">Belongs to the outer membrane factor (OMF) (TC 1.B.17) family.</text>
</comment>
<dbReference type="Proteomes" id="UP001626536">
    <property type="component" value="Chromosome"/>
</dbReference>
<dbReference type="PROSITE" id="PS51257">
    <property type="entry name" value="PROKAR_LIPOPROTEIN"/>
    <property type="match status" value="1"/>
</dbReference>
<keyword evidence="2" id="KW-0732">Signal</keyword>
<dbReference type="Gene3D" id="1.20.1600.10">
    <property type="entry name" value="Outer membrane efflux proteins (OEP)"/>
    <property type="match status" value="1"/>
</dbReference>
<dbReference type="EMBL" id="CP136862">
    <property type="protein sequence ID" value="WOJ89219.1"/>
    <property type="molecule type" value="Genomic_DNA"/>
</dbReference>
<evidence type="ECO:0000256" key="2">
    <source>
        <dbReference type="RuleBase" id="RU362097"/>
    </source>
</evidence>
<dbReference type="InterPro" id="IPR010131">
    <property type="entry name" value="MdtP/NodT-like"/>
</dbReference>
<dbReference type="InterPro" id="IPR003423">
    <property type="entry name" value="OMP_efflux"/>
</dbReference>
<evidence type="ECO:0000313" key="4">
    <source>
        <dbReference type="Proteomes" id="UP001626536"/>
    </source>
</evidence>
<dbReference type="PANTHER" id="PTHR30203:SF33">
    <property type="entry name" value="BLR4455 PROTEIN"/>
    <property type="match status" value="1"/>
</dbReference>
<feature type="signal peptide" evidence="2">
    <location>
        <begin position="1"/>
        <end position="20"/>
    </location>
</feature>
<dbReference type="SUPFAM" id="SSF56954">
    <property type="entry name" value="Outer membrane efflux proteins (OEP)"/>
    <property type="match status" value="1"/>
</dbReference>
<dbReference type="RefSeq" id="WP_407338662.1">
    <property type="nucleotide sequence ID" value="NZ_CP136862.1"/>
</dbReference>
<keyword evidence="2" id="KW-0564">Palmitate</keyword>